<evidence type="ECO:0000313" key="8">
    <source>
        <dbReference type="Proteomes" id="UP000193450"/>
    </source>
</evidence>
<protein>
    <submittedName>
        <fullName evidence="7">Uncharacterized protein</fullName>
    </submittedName>
</protein>
<organism evidence="7 8">
    <name type="scientific">Oceanicoccus sagamiensis</name>
    <dbReference type="NCBI Taxonomy" id="716816"/>
    <lineage>
        <taxon>Bacteria</taxon>
        <taxon>Pseudomonadati</taxon>
        <taxon>Pseudomonadota</taxon>
        <taxon>Gammaproteobacteria</taxon>
        <taxon>Cellvibrionales</taxon>
        <taxon>Spongiibacteraceae</taxon>
        <taxon>Oceanicoccus</taxon>
    </lineage>
</organism>
<dbReference type="Gene3D" id="2.40.50.100">
    <property type="match status" value="1"/>
</dbReference>
<comment type="subcellular location">
    <subcellularLocation>
        <location evidence="1">Cell envelope</location>
    </subcellularLocation>
</comment>
<evidence type="ECO:0000256" key="4">
    <source>
        <dbReference type="SAM" id="Coils"/>
    </source>
</evidence>
<dbReference type="STRING" id="716816.BST96_12870"/>
<dbReference type="SUPFAM" id="SSF111369">
    <property type="entry name" value="HlyD-like secretion proteins"/>
    <property type="match status" value="1"/>
</dbReference>
<dbReference type="RefSeq" id="WP_085759094.1">
    <property type="nucleotide sequence ID" value="NZ_CP019343.1"/>
</dbReference>
<dbReference type="KEGG" id="osg:BST96_12870"/>
<dbReference type="GO" id="GO:1990281">
    <property type="term" value="C:efflux pump complex"/>
    <property type="evidence" value="ECO:0007669"/>
    <property type="project" value="TreeGrafter"/>
</dbReference>
<keyword evidence="8" id="KW-1185">Reference proteome</keyword>
<dbReference type="NCBIfam" id="TIGR01730">
    <property type="entry name" value="RND_mfp"/>
    <property type="match status" value="1"/>
</dbReference>
<dbReference type="Proteomes" id="UP000193450">
    <property type="component" value="Chromosome"/>
</dbReference>
<dbReference type="InterPro" id="IPR058625">
    <property type="entry name" value="MdtA-like_BSH"/>
</dbReference>
<comment type="similarity">
    <text evidence="2">Belongs to the membrane fusion protein (MFP) (TC 8.A.1) family.</text>
</comment>
<evidence type="ECO:0000256" key="3">
    <source>
        <dbReference type="ARBA" id="ARBA00022448"/>
    </source>
</evidence>
<dbReference type="Pfam" id="PF25917">
    <property type="entry name" value="BSH_RND"/>
    <property type="match status" value="1"/>
</dbReference>
<evidence type="ECO:0000259" key="6">
    <source>
        <dbReference type="Pfam" id="PF25967"/>
    </source>
</evidence>
<dbReference type="OrthoDB" id="5730196at2"/>
<proteinExistence type="inferred from homology"/>
<gene>
    <name evidence="7" type="ORF">BST96_12870</name>
</gene>
<dbReference type="Gene3D" id="2.40.30.170">
    <property type="match status" value="1"/>
</dbReference>
<dbReference type="Gene3D" id="1.10.287.470">
    <property type="entry name" value="Helix hairpin bin"/>
    <property type="match status" value="1"/>
</dbReference>
<feature type="domain" description="Multidrug resistance protein MdtA-like barrel-sandwich hybrid" evidence="5">
    <location>
        <begin position="69"/>
        <end position="204"/>
    </location>
</feature>
<feature type="coiled-coil region" evidence="4">
    <location>
        <begin position="155"/>
        <end position="182"/>
    </location>
</feature>
<evidence type="ECO:0000256" key="2">
    <source>
        <dbReference type="ARBA" id="ARBA00009477"/>
    </source>
</evidence>
<dbReference type="GO" id="GO:0015562">
    <property type="term" value="F:efflux transmembrane transporter activity"/>
    <property type="evidence" value="ECO:0007669"/>
    <property type="project" value="TreeGrafter"/>
</dbReference>
<sequence>MSQVWLKRLLPVAIIIVAVLIAQAMIALQTAPAKKPNVQPSPNVEVSTIKNGPLTLSVRSQGTVGARRTIEWASEVAGRVIWVSPSFVEGAHIEAGTLLMKLDPTDYQVALAEAEASVADANLSLTEERNEFRRGTTYRSNNKQSATASLRQPKLALVEARYKAAEEKLKQAKADLAATEIRAPFDAVVDNKQVDLGQYVSSNAVLFTLYSTNTAEVRLPVTAAEIYFIEAIPAEGGELPKVELSANFGMTRQQWQGRLVRIERRVDANTRTFFVVADVDQPYNAEQYPIPLSVGLFVDAVIDGITIESGVRIPRSALHGDNFVYVVDNSTLVSRQVTVARRERDAIVISDGLKDGDQVVMTKLDLMVEGMQITVVPEQQLSVGSPAPEA</sequence>
<reference evidence="7 8" key="1">
    <citation type="submission" date="2016-11" db="EMBL/GenBank/DDBJ databases">
        <title>Trade-off between light-utilization and light-protection in marine flavobacteria.</title>
        <authorList>
            <person name="Kumagai Y."/>
        </authorList>
    </citation>
    <scope>NUCLEOTIDE SEQUENCE [LARGE SCALE GENOMIC DNA]</scope>
    <source>
        <strain evidence="7 8">NBRC 107125</strain>
    </source>
</reference>
<dbReference type="InterPro" id="IPR006143">
    <property type="entry name" value="RND_pump_MFP"/>
</dbReference>
<keyword evidence="4" id="KW-0175">Coiled coil</keyword>
<evidence type="ECO:0000313" key="7">
    <source>
        <dbReference type="EMBL" id="ARN74927.1"/>
    </source>
</evidence>
<accession>A0A1X9NJ60</accession>
<name>A0A1X9NJ60_9GAMM</name>
<dbReference type="EMBL" id="CP019343">
    <property type="protein sequence ID" value="ARN74927.1"/>
    <property type="molecule type" value="Genomic_DNA"/>
</dbReference>
<keyword evidence="3" id="KW-0813">Transport</keyword>
<evidence type="ECO:0000259" key="5">
    <source>
        <dbReference type="Pfam" id="PF25917"/>
    </source>
</evidence>
<dbReference type="InterPro" id="IPR058627">
    <property type="entry name" value="MdtA-like_C"/>
</dbReference>
<feature type="domain" description="Multidrug resistance protein MdtA-like C-terminal permuted SH3" evidence="6">
    <location>
        <begin position="317"/>
        <end position="365"/>
    </location>
</feature>
<dbReference type="Gene3D" id="2.40.420.20">
    <property type="match status" value="1"/>
</dbReference>
<evidence type="ECO:0000256" key="1">
    <source>
        <dbReference type="ARBA" id="ARBA00004196"/>
    </source>
</evidence>
<dbReference type="Pfam" id="PF25967">
    <property type="entry name" value="RND-MFP_C"/>
    <property type="match status" value="1"/>
</dbReference>
<dbReference type="PANTHER" id="PTHR30469:SF12">
    <property type="entry name" value="MULTIDRUG RESISTANCE PROTEIN MDTA"/>
    <property type="match status" value="1"/>
</dbReference>
<dbReference type="PANTHER" id="PTHR30469">
    <property type="entry name" value="MULTIDRUG RESISTANCE PROTEIN MDTA"/>
    <property type="match status" value="1"/>
</dbReference>
<dbReference type="AlphaFoldDB" id="A0A1X9NJ60"/>